<feature type="binding site" evidence="6">
    <location>
        <position position="254"/>
    </location>
    <ligand>
        <name>Ca(2+)</name>
        <dbReference type="ChEBI" id="CHEBI:29108"/>
        <label>1</label>
    </ligand>
</feature>
<evidence type="ECO:0000256" key="2">
    <source>
        <dbReference type="ARBA" id="ARBA00022737"/>
    </source>
</evidence>
<dbReference type="eggNOG" id="KOG0819">
    <property type="taxonomic scope" value="Eukaryota"/>
</dbReference>
<dbReference type="SMART" id="SM00335">
    <property type="entry name" value="ANX"/>
    <property type="match status" value="3"/>
</dbReference>
<accession>A0A059AUA4</accession>
<evidence type="ECO:0000313" key="7">
    <source>
        <dbReference type="EMBL" id="KCW57000.1"/>
    </source>
</evidence>
<dbReference type="Pfam" id="PF00191">
    <property type="entry name" value="Annexin"/>
    <property type="match status" value="3"/>
</dbReference>
<dbReference type="InParanoid" id="A0A059AUA4"/>
<dbReference type="Gramene" id="KCW57000">
    <property type="protein sequence ID" value="KCW57000"/>
    <property type="gene ID" value="EUGRSUZ_I02669"/>
</dbReference>
<dbReference type="SUPFAM" id="SSF47874">
    <property type="entry name" value="Annexin"/>
    <property type="match status" value="1"/>
</dbReference>
<dbReference type="PANTHER" id="PTHR10502">
    <property type="entry name" value="ANNEXIN"/>
    <property type="match status" value="1"/>
</dbReference>
<dbReference type="PRINTS" id="PR00196">
    <property type="entry name" value="ANNEXIN"/>
</dbReference>
<dbReference type="PRINTS" id="PR01814">
    <property type="entry name" value="ANNEXINPLANT"/>
</dbReference>
<name>A0A059AUA4_EUCGR</name>
<dbReference type="OMA" id="CGQFGKE"/>
<protein>
    <recommendedName>
        <fullName evidence="8">Annexin</fullName>
    </recommendedName>
</protein>
<evidence type="ECO:0000256" key="4">
    <source>
        <dbReference type="ARBA" id="ARBA00023216"/>
    </source>
</evidence>
<dbReference type="GO" id="GO:0009414">
    <property type="term" value="P:response to water deprivation"/>
    <property type="evidence" value="ECO:0000318"/>
    <property type="project" value="GO_Central"/>
</dbReference>
<dbReference type="GO" id="GO:0005509">
    <property type="term" value="F:calcium ion binding"/>
    <property type="evidence" value="ECO:0007669"/>
    <property type="project" value="InterPro"/>
</dbReference>
<dbReference type="InterPro" id="IPR018502">
    <property type="entry name" value="Annexin_repeat"/>
</dbReference>
<dbReference type="GO" id="GO:0005886">
    <property type="term" value="C:plasma membrane"/>
    <property type="evidence" value="ECO:0000318"/>
    <property type="project" value="GO_Central"/>
</dbReference>
<feature type="binding site" evidence="6">
    <location>
        <position position="25"/>
    </location>
    <ligand>
        <name>Ca(2+)</name>
        <dbReference type="ChEBI" id="CHEBI:29108"/>
        <label>1</label>
    </ligand>
</feature>
<keyword evidence="5" id="KW-0111">Calcium/phospholipid-binding</keyword>
<dbReference type="PROSITE" id="PS51897">
    <property type="entry name" value="ANNEXIN_2"/>
    <property type="match status" value="1"/>
</dbReference>
<evidence type="ECO:0000256" key="5">
    <source>
        <dbReference type="ARBA" id="ARBA00023302"/>
    </source>
</evidence>
<dbReference type="GO" id="GO:0005737">
    <property type="term" value="C:cytoplasm"/>
    <property type="evidence" value="ECO:0000318"/>
    <property type="project" value="GO_Central"/>
</dbReference>
<keyword evidence="2" id="KW-0677">Repeat</keyword>
<dbReference type="PANTHER" id="PTHR10502:SF207">
    <property type="entry name" value="OS09G0368850 PROTEIN"/>
    <property type="match status" value="1"/>
</dbReference>
<dbReference type="Gene3D" id="1.10.220.10">
    <property type="entry name" value="Annexin"/>
    <property type="match status" value="4"/>
</dbReference>
<gene>
    <name evidence="7" type="ORF">EUGRSUZ_I02669</name>
</gene>
<keyword evidence="1 6" id="KW-0479">Metal-binding</keyword>
<organism evidence="7">
    <name type="scientific">Eucalyptus grandis</name>
    <name type="common">Flooded gum</name>
    <dbReference type="NCBI Taxonomy" id="71139"/>
    <lineage>
        <taxon>Eukaryota</taxon>
        <taxon>Viridiplantae</taxon>
        <taxon>Streptophyta</taxon>
        <taxon>Embryophyta</taxon>
        <taxon>Tracheophyta</taxon>
        <taxon>Spermatophyta</taxon>
        <taxon>Magnoliopsida</taxon>
        <taxon>eudicotyledons</taxon>
        <taxon>Gunneridae</taxon>
        <taxon>Pentapetalae</taxon>
        <taxon>rosids</taxon>
        <taxon>malvids</taxon>
        <taxon>Myrtales</taxon>
        <taxon>Myrtaceae</taxon>
        <taxon>Myrtoideae</taxon>
        <taxon>Eucalypteae</taxon>
        <taxon>Eucalyptus</taxon>
    </lineage>
</organism>
<dbReference type="GO" id="GO:0009408">
    <property type="term" value="P:response to heat"/>
    <property type="evidence" value="ECO:0000318"/>
    <property type="project" value="GO_Central"/>
</dbReference>
<feature type="binding site" evidence="6">
    <location>
        <position position="23"/>
    </location>
    <ligand>
        <name>Ca(2+)</name>
        <dbReference type="ChEBI" id="CHEBI:29108"/>
        <label>1</label>
    </ligand>
</feature>
<dbReference type="GO" id="GO:0009409">
    <property type="term" value="P:response to cold"/>
    <property type="evidence" value="ECO:0000318"/>
    <property type="project" value="GO_Central"/>
</dbReference>
<keyword evidence="4" id="KW-0041">Annexin</keyword>
<evidence type="ECO:0000256" key="6">
    <source>
        <dbReference type="PIRSR" id="PIRSR609118-1"/>
    </source>
</evidence>
<dbReference type="InterPro" id="IPR009118">
    <property type="entry name" value="AnnexinD_plant"/>
</dbReference>
<keyword evidence="3 6" id="KW-0106">Calcium</keyword>
<reference evidence="7" key="1">
    <citation type="submission" date="2013-07" db="EMBL/GenBank/DDBJ databases">
        <title>The genome of Eucalyptus grandis.</title>
        <authorList>
            <person name="Schmutz J."/>
            <person name="Hayes R."/>
            <person name="Myburg A."/>
            <person name="Tuskan G."/>
            <person name="Grattapaglia D."/>
            <person name="Rokhsar D.S."/>
        </authorList>
    </citation>
    <scope>NUCLEOTIDE SEQUENCE</scope>
    <source>
        <tissue evidence="7">Leaf extractions</tissue>
    </source>
</reference>
<dbReference type="GO" id="GO:0009651">
    <property type="term" value="P:response to salt stress"/>
    <property type="evidence" value="ECO:0000318"/>
    <property type="project" value="GO_Central"/>
</dbReference>
<feature type="binding site" evidence="6">
    <location>
        <position position="296"/>
    </location>
    <ligand>
        <name>Ca(2+)</name>
        <dbReference type="ChEBI" id="CHEBI:29108"/>
        <label>1</label>
    </ligand>
</feature>
<proteinExistence type="predicted"/>
<evidence type="ECO:0000256" key="1">
    <source>
        <dbReference type="ARBA" id="ARBA00022723"/>
    </source>
</evidence>
<dbReference type="GO" id="GO:0005544">
    <property type="term" value="F:calcium-dependent phospholipid binding"/>
    <property type="evidence" value="ECO:0000318"/>
    <property type="project" value="GO_Central"/>
</dbReference>
<dbReference type="InterPro" id="IPR001464">
    <property type="entry name" value="Annexin"/>
</dbReference>
<dbReference type="EMBL" id="KK198761">
    <property type="protein sequence ID" value="KCW57000.1"/>
    <property type="molecule type" value="Genomic_DNA"/>
</dbReference>
<sequence length="318" mass="36070">MSRNPMKSSRPYEAECRYLYSYFSGNGGSEGQKLVEIFSRRSQELKAICQTYSVLYGHDLLRVISSTQKSSAFNRLAYLRMSDPQSRDAEILRKLLVAGSINLGTVIEITCTRSSSELHCIKQQYQSRYQSDLERDISMKVSGGYKEILAAVCKSCRNHAHKADTSLAFCDAKTLYESVESGRTIDQKTIISLLSQRNTSQVKAILLSYKQLYGHEFSKLIKQSKCGQFGRDLRIVIRCIQNPEKFFAKQLRMRNADAREILVRIIVTRSEKDIKDINRAFTAKTGSSLESLVRREFNGVKEKGSETVAAILLELIRG</sequence>
<dbReference type="AlphaFoldDB" id="A0A059AUA4"/>
<evidence type="ECO:0008006" key="8">
    <source>
        <dbReference type="Google" id="ProtNLM"/>
    </source>
</evidence>
<evidence type="ECO:0000256" key="3">
    <source>
        <dbReference type="ARBA" id="ARBA00022837"/>
    </source>
</evidence>
<feature type="binding site" evidence="6">
    <location>
        <position position="27"/>
    </location>
    <ligand>
        <name>Ca(2+)</name>
        <dbReference type="ChEBI" id="CHEBI:29108"/>
        <label>1</label>
    </ligand>
</feature>
<dbReference type="GO" id="GO:0001786">
    <property type="term" value="F:phosphatidylserine binding"/>
    <property type="evidence" value="ECO:0000318"/>
    <property type="project" value="GO_Central"/>
</dbReference>
<dbReference type="InterPro" id="IPR037104">
    <property type="entry name" value="Annexin_sf"/>
</dbReference>